<dbReference type="EMBL" id="LCHP01000001">
    <property type="protein sequence ID" value="KKT37243.1"/>
    <property type="molecule type" value="Genomic_DNA"/>
</dbReference>
<dbReference type="PANTHER" id="PTHR20842">
    <property type="entry name" value="PROTEASE S51 ALPHA-ASPARTYL DIPEPTIDASE"/>
    <property type="match status" value="1"/>
</dbReference>
<protein>
    <submittedName>
        <fullName evidence="5">Peptidase S51, dipeptidase E</fullName>
    </submittedName>
</protein>
<evidence type="ECO:0000256" key="1">
    <source>
        <dbReference type="ARBA" id="ARBA00006534"/>
    </source>
</evidence>
<evidence type="ECO:0000256" key="2">
    <source>
        <dbReference type="ARBA" id="ARBA00022670"/>
    </source>
</evidence>
<dbReference type="Gene3D" id="3.40.50.880">
    <property type="match status" value="1"/>
</dbReference>
<organism evidence="5 6">
    <name type="scientific">Candidatus Nomurabacteria bacterium GW2011_GWB1_44_12</name>
    <dbReference type="NCBI Taxonomy" id="1618748"/>
    <lineage>
        <taxon>Bacteria</taxon>
        <taxon>Candidatus Nomuraibacteriota</taxon>
    </lineage>
</organism>
<reference evidence="5 6" key="1">
    <citation type="journal article" date="2015" name="Nature">
        <title>rRNA introns, odd ribosomes, and small enigmatic genomes across a large radiation of phyla.</title>
        <authorList>
            <person name="Brown C.T."/>
            <person name="Hug L.A."/>
            <person name="Thomas B.C."/>
            <person name="Sharon I."/>
            <person name="Castelle C.J."/>
            <person name="Singh A."/>
            <person name="Wilkins M.J."/>
            <person name="Williams K.H."/>
            <person name="Banfield J.F."/>
        </authorList>
    </citation>
    <scope>NUCLEOTIDE SEQUENCE [LARGE SCALE GENOMIC DNA]</scope>
</reference>
<evidence type="ECO:0000313" key="5">
    <source>
        <dbReference type="EMBL" id="KKT37243.1"/>
    </source>
</evidence>
<dbReference type="InterPro" id="IPR005320">
    <property type="entry name" value="Peptidase_S51"/>
</dbReference>
<name>A0A837IB41_9BACT</name>
<accession>A0A837IB41</accession>
<dbReference type="PANTHER" id="PTHR20842:SF0">
    <property type="entry name" value="ALPHA-ASPARTYL DIPEPTIDASE"/>
    <property type="match status" value="1"/>
</dbReference>
<keyword evidence="4" id="KW-0720">Serine protease</keyword>
<gene>
    <name evidence="5" type="ORF">UW25_C0001G0051</name>
</gene>
<keyword evidence="3" id="KW-0378">Hydrolase</keyword>
<evidence type="ECO:0000256" key="3">
    <source>
        <dbReference type="ARBA" id="ARBA00022801"/>
    </source>
</evidence>
<dbReference type="SUPFAM" id="SSF52317">
    <property type="entry name" value="Class I glutamine amidotransferase-like"/>
    <property type="match status" value="1"/>
</dbReference>
<dbReference type="AlphaFoldDB" id="A0A837IB41"/>
<dbReference type="GO" id="GO:0006508">
    <property type="term" value="P:proteolysis"/>
    <property type="evidence" value="ECO:0007669"/>
    <property type="project" value="UniProtKB-KW"/>
</dbReference>
<comment type="similarity">
    <text evidence="1">Belongs to the peptidase S51 family.</text>
</comment>
<proteinExistence type="inferred from homology"/>
<dbReference type="GO" id="GO:0008236">
    <property type="term" value="F:serine-type peptidase activity"/>
    <property type="evidence" value="ECO:0007669"/>
    <property type="project" value="UniProtKB-KW"/>
</dbReference>
<dbReference type="Proteomes" id="UP000033815">
    <property type="component" value="Unassembled WGS sequence"/>
</dbReference>
<sequence length="205" mass="22978">MSILLLSVTDNLDPDLRESLRLEIAMRGNTVAYISSEPQEGDRPYYLSTIEDYSKISEGVKVDYFDLSENFSDENLLKLLNYGTIYLSGGNTYVFMDSANKRNISQILNKHLESGGLLIGASAGSIMMTPTIDLAGFEDENIPNLKDTSGFGFVDFEFHPHYSNDRDYLSEYINGENNDLYVCKDGSGIFYSNGEIKLFGEVSKF</sequence>
<evidence type="ECO:0000256" key="4">
    <source>
        <dbReference type="ARBA" id="ARBA00022825"/>
    </source>
</evidence>
<dbReference type="Pfam" id="PF03575">
    <property type="entry name" value="Peptidase_S51"/>
    <property type="match status" value="1"/>
</dbReference>
<keyword evidence="2" id="KW-0645">Protease</keyword>
<comment type="caution">
    <text evidence="5">The sequence shown here is derived from an EMBL/GenBank/DDBJ whole genome shotgun (WGS) entry which is preliminary data.</text>
</comment>
<evidence type="ECO:0000313" key="6">
    <source>
        <dbReference type="Proteomes" id="UP000033815"/>
    </source>
</evidence>
<dbReference type="InterPro" id="IPR029062">
    <property type="entry name" value="Class_I_gatase-like"/>
</dbReference>